<evidence type="ECO:0000313" key="11">
    <source>
        <dbReference type="EMBL" id="PLN76768.1"/>
    </source>
</evidence>
<dbReference type="Gene3D" id="3.10.20.340">
    <property type="entry name" value="ArgJ beta chain, C-terminal domain"/>
    <property type="match status" value="1"/>
</dbReference>
<sequence length="464" mass="48666">MASPAQPAVAAFARMAKGQVRHYSAPLDMAIPAAKQKYIPSSGSYPKGFVVSGTHVGVKASNTKYPDLALISSETPCSAAAVFTTNKFQAAPVQVSKDILATRKGEGIHSVVINSGCANAVTGKGGVEDAVSMGKTVDECSGLKEPSTLVMSTGVIGQRLPISKILSKIPTAHTNLASSHDAWLRTARAICTTDTFPKLLSQTFTLPSNPGRTYSLAGMTKGAGMIHPNMATLLGVLCTDAPIDSTALSPLLKHAVSRSFNSISIDGDTSTNDTVAFLANGAAGGTPITATPSADYTAMQTILTSFAQSLSQLVVRDGEGATKFVTVRVQNSPDYESARLIASTIARSPLVKTALYGRDANWGRILCAIGYTQGVAEGTVVPSRTSVSFKPVDGSPVLKLLVNGEPEQVDEERASVILQEEDLEILVDLGGGEKGEKGLGGEEAVYWFCDFSHEYVTINGDYRT</sequence>
<feature type="binding site" evidence="10">
    <location>
        <position position="459"/>
    </location>
    <ligand>
        <name>substrate</name>
    </ligand>
</feature>
<dbReference type="FunFam" id="3.10.20.340:FF:000002">
    <property type="entry name" value="Arginine biosynthesis bifunctional protein ArgJ, mitochondrial"/>
    <property type="match status" value="1"/>
</dbReference>
<comment type="catalytic activity">
    <reaction evidence="10">
        <text>N(2)-acetyl-L-ornithine + L-glutamate = N-acetyl-L-glutamate + L-ornithine</text>
        <dbReference type="Rhea" id="RHEA:15349"/>
        <dbReference type="ChEBI" id="CHEBI:29985"/>
        <dbReference type="ChEBI" id="CHEBI:44337"/>
        <dbReference type="ChEBI" id="CHEBI:46911"/>
        <dbReference type="ChEBI" id="CHEBI:57805"/>
        <dbReference type="EC" id="2.3.1.35"/>
    </reaction>
</comment>
<dbReference type="GO" id="GO:0005759">
    <property type="term" value="C:mitochondrial matrix"/>
    <property type="evidence" value="ECO:0007669"/>
    <property type="project" value="UniProtKB-SubCell"/>
</dbReference>
<dbReference type="InterPro" id="IPR042195">
    <property type="entry name" value="ArgJ_beta_C"/>
</dbReference>
<feature type="active site" description="Nucleophile" evidence="10">
    <location>
        <position position="232"/>
    </location>
</feature>
<keyword evidence="3 10" id="KW-0055">Arginine biosynthesis</keyword>
<dbReference type="Pfam" id="PF01960">
    <property type="entry name" value="ArgJ"/>
    <property type="match status" value="1"/>
</dbReference>
<organism evidence="11 12">
    <name type="scientific">Aspergillus taichungensis</name>
    <dbReference type="NCBI Taxonomy" id="482145"/>
    <lineage>
        <taxon>Eukaryota</taxon>
        <taxon>Fungi</taxon>
        <taxon>Dikarya</taxon>
        <taxon>Ascomycota</taxon>
        <taxon>Pezizomycotina</taxon>
        <taxon>Eurotiomycetes</taxon>
        <taxon>Eurotiomycetidae</taxon>
        <taxon>Eurotiales</taxon>
        <taxon>Aspergillaceae</taxon>
        <taxon>Aspergillus</taxon>
        <taxon>Aspergillus subgen. Circumdati</taxon>
    </lineage>
</organism>
<dbReference type="EC" id="2.3.1.35" evidence="10"/>
<feature type="binding site" evidence="10">
    <location>
        <position position="192"/>
    </location>
    <ligand>
        <name>substrate</name>
    </ligand>
</feature>
<dbReference type="AlphaFoldDB" id="A0A2J5HIB2"/>
<dbReference type="NCBIfam" id="NF003802">
    <property type="entry name" value="PRK05388.1"/>
    <property type="match status" value="1"/>
</dbReference>
<evidence type="ECO:0000256" key="9">
    <source>
        <dbReference type="ARBA" id="ARBA00023315"/>
    </source>
</evidence>
<dbReference type="CDD" id="cd02152">
    <property type="entry name" value="OAT"/>
    <property type="match status" value="1"/>
</dbReference>
<comment type="pathway">
    <text evidence="10">Amino-acid biosynthesis; L-arginine biosynthesis; L-ornithine and N-acetyl-L-glutamate from L-glutamate and N(2)-acetyl-L-ornithine (cyclic): step 1/1.</text>
</comment>
<keyword evidence="7 10" id="KW-0496">Mitochondrion</keyword>
<dbReference type="OrthoDB" id="2017946at2759"/>
<keyword evidence="12" id="KW-1185">Reference proteome</keyword>
<comment type="similarity">
    <text evidence="2 10">Belongs to the ArgJ family.</text>
</comment>
<dbReference type="InterPro" id="IPR002813">
    <property type="entry name" value="Arg_biosynth_ArgJ"/>
</dbReference>
<evidence type="ECO:0000256" key="5">
    <source>
        <dbReference type="ARBA" id="ARBA00022679"/>
    </source>
</evidence>
<dbReference type="UniPathway" id="UPA00068">
    <property type="reaction ID" value="UER00106"/>
</dbReference>
<reference evidence="12" key="1">
    <citation type="submission" date="2017-12" db="EMBL/GenBank/DDBJ databases">
        <authorList>
            <consortium name="DOE Joint Genome Institute"/>
            <person name="Mondo S.J."/>
            <person name="Kjaerbolling I."/>
            <person name="Vesth T.C."/>
            <person name="Frisvad J.C."/>
            <person name="Nybo J.L."/>
            <person name="Theobald S."/>
            <person name="Kuo A."/>
            <person name="Bowyer P."/>
            <person name="Matsuda Y."/>
            <person name="Lyhne E.K."/>
            <person name="Kogle M.E."/>
            <person name="Clum A."/>
            <person name="Lipzen A."/>
            <person name="Salamov A."/>
            <person name="Ngan C.Y."/>
            <person name="Daum C."/>
            <person name="Chiniquy J."/>
            <person name="Barry K."/>
            <person name="LaButti K."/>
            <person name="Haridas S."/>
            <person name="Simmons B.A."/>
            <person name="Magnuson J.K."/>
            <person name="Mortensen U.H."/>
            <person name="Larsen T.O."/>
            <person name="Grigoriev I.V."/>
            <person name="Baker S.E."/>
            <person name="Andersen M.R."/>
            <person name="Nordberg H.P."/>
            <person name="Cantor M.N."/>
            <person name="Hua S.X."/>
        </authorList>
    </citation>
    <scope>NUCLEOTIDE SEQUENCE [LARGE SCALE GENOMIC DNA]</scope>
    <source>
        <strain evidence="12">IBT 19404</strain>
    </source>
</reference>
<dbReference type="Proteomes" id="UP000235023">
    <property type="component" value="Unassembled WGS sequence"/>
</dbReference>
<feature type="binding site" evidence="10">
    <location>
        <position position="464"/>
    </location>
    <ligand>
        <name>substrate</name>
    </ligand>
</feature>
<accession>A0A2J5HIB2</accession>
<comment type="subunit">
    <text evidence="10">Heterodimer of an alpha and a beta chain.</text>
</comment>
<comment type="PTM">
    <text evidence="10">The alpha and beta chains are autoproteolytically processed from a single precursor protein within the mitochondrion.</text>
</comment>
<evidence type="ECO:0000256" key="1">
    <source>
        <dbReference type="ARBA" id="ARBA00004305"/>
    </source>
</evidence>
<dbReference type="GO" id="GO:0004042">
    <property type="term" value="F:L-glutamate N-acetyltransferase activity"/>
    <property type="evidence" value="ECO:0007669"/>
    <property type="project" value="UniProtKB-UniRule"/>
</dbReference>
<dbReference type="NCBIfam" id="TIGR00120">
    <property type="entry name" value="ArgJ"/>
    <property type="match status" value="1"/>
</dbReference>
<dbReference type="GO" id="GO:0006526">
    <property type="term" value="P:L-arginine biosynthetic process"/>
    <property type="evidence" value="ECO:0007669"/>
    <property type="project" value="UniProtKB-UniRule"/>
</dbReference>
<feature type="chain" id="PRO_5023501733" description="Arginine biosynthesis bifunctional protein ArgJ alpha chain" evidence="10">
    <location>
        <begin position="1"/>
        <end position="231"/>
    </location>
</feature>
<evidence type="ECO:0000256" key="8">
    <source>
        <dbReference type="ARBA" id="ARBA00023268"/>
    </source>
</evidence>
<dbReference type="Gene3D" id="3.60.70.12">
    <property type="entry name" value="L-amino peptidase D-ALA esterase/amidase"/>
    <property type="match status" value="1"/>
</dbReference>
<feature type="binding site" evidence="10">
    <location>
        <position position="232"/>
    </location>
    <ligand>
        <name>substrate</name>
    </ligand>
</feature>
<feature type="site" description="Involved in the stabilization of negative charge on the oxyanion by the formation of the oxyanion hole" evidence="10">
    <location>
        <position position="154"/>
    </location>
</feature>
<dbReference type="FunFam" id="3.30.2330.10:FF:000001">
    <property type="entry name" value="Arginine biosynthesis bifunctional protein ArgJ, mitochondrial"/>
    <property type="match status" value="1"/>
</dbReference>
<dbReference type="HAMAP" id="MF_01106">
    <property type="entry name" value="ArgJ"/>
    <property type="match status" value="1"/>
</dbReference>
<keyword evidence="8 10" id="KW-0511">Multifunctional enzyme</keyword>
<evidence type="ECO:0000256" key="6">
    <source>
        <dbReference type="ARBA" id="ARBA00022813"/>
    </source>
</evidence>
<feature type="binding site" evidence="10">
    <location>
        <position position="221"/>
    </location>
    <ligand>
        <name>substrate</name>
    </ligand>
</feature>
<comment type="subcellular location">
    <subcellularLocation>
        <location evidence="1 10">Mitochondrion matrix</location>
    </subcellularLocation>
</comment>
<dbReference type="EMBL" id="KZ559610">
    <property type="protein sequence ID" value="PLN76768.1"/>
    <property type="molecule type" value="Genomic_DNA"/>
</dbReference>
<dbReference type="FunFam" id="3.60.70.12:FF:000002">
    <property type="entry name" value="Arginine biosynthesis bifunctional protein ArgJ, mitochondrial"/>
    <property type="match status" value="1"/>
</dbReference>
<gene>
    <name evidence="11" type="ORF">BDW42DRAFT_188456</name>
</gene>
<comment type="catalytic activity">
    <reaction evidence="10">
        <text>L-glutamate + acetyl-CoA = N-acetyl-L-glutamate + CoA + H(+)</text>
        <dbReference type="Rhea" id="RHEA:24292"/>
        <dbReference type="ChEBI" id="CHEBI:15378"/>
        <dbReference type="ChEBI" id="CHEBI:29985"/>
        <dbReference type="ChEBI" id="CHEBI:44337"/>
        <dbReference type="ChEBI" id="CHEBI:57287"/>
        <dbReference type="ChEBI" id="CHEBI:57288"/>
        <dbReference type="EC" id="2.3.1.1"/>
    </reaction>
</comment>
<dbReference type="GO" id="GO:0004358">
    <property type="term" value="F:L-glutamate N-acetyltransferase activity, acting on acetyl-L-ornithine as donor"/>
    <property type="evidence" value="ECO:0007669"/>
    <property type="project" value="UniProtKB-UniRule"/>
</dbReference>
<evidence type="ECO:0000256" key="3">
    <source>
        <dbReference type="ARBA" id="ARBA00022571"/>
    </source>
</evidence>
<name>A0A2J5HIB2_9EURO</name>
<evidence type="ECO:0000256" key="10">
    <source>
        <dbReference type="HAMAP-Rule" id="MF_03124"/>
    </source>
</evidence>
<evidence type="ECO:0000256" key="2">
    <source>
        <dbReference type="ARBA" id="ARBA00006774"/>
    </source>
</evidence>
<dbReference type="EC" id="2.3.1.1" evidence="10"/>
<feature type="site" description="Cleavage; by autolysis" evidence="10">
    <location>
        <begin position="231"/>
        <end position="232"/>
    </location>
</feature>
<evidence type="ECO:0000256" key="7">
    <source>
        <dbReference type="ARBA" id="ARBA00023128"/>
    </source>
</evidence>
<evidence type="ECO:0000313" key="12">
    <source>
        <dbReference type="Proteomes" id="UP000235023"/>
    </source>
</evidence>
<dbReference type="PANTHER" id="PTHR23100">
    <property type="entry name" value="ARGININE BIOSYNTHESIS BIFUNCTIONAL PROTEIN ARGJ"/>
    <property type="match status" value="1"/>
</dbReference>
<dbReference type="InterPro" id="IPR016117">
    <property type="entry name" value="ArgJ-like_dom_sf"/>
</dbReference>
<dbReference type="Gene3D" id="3.30.2330.10">
    <property type="entry name" value="arginine biosynthesis bifunctional protein suprefamily"/>
    <property type="match status" value="1"/>
</dbReference>
<evidence type="ECO:0000256" key="4">
    <source>
        <dbReference type="ARBA" id="ARBA00022605"/>
    </source>
</evidence>
<comment type="pathway">
    <text evidence="10">Amino-acid biosynthesis; L-arginine biosynthesis; N(2)-acetyl-L-ornithine from L-glutamate: step 1/4.</text>
</comment>
<feature type="site" description="Involved in the stabilization of negative charge on the oxyanion by the formation of the oxyanion hole" evidence="10">
    <location>
        <position position="153"/>
    </location>
</feature>
<protein>
    <recommendedName>
        <fullName evidence="10">Arginine biosynthesis bifunctional protein ArgJ, mitochondrial</fullName>
    </recommendedName>
    <domain>
        <recommendedName>
            <fullName evidence="10">Glutamate N-acetyltransferase</fullName>
            <shortName evidence="10">GAT</shortName>
            <ecNumber evidence="10">2.3.1.35</ecNumber>
        </recommendedName>
        <alternativeName>
            <fullName evidence="10">Ornithine acetyltransferase</fullName>
            <shortName evidence="10">OATase</shortName>
        </alternativeName>
        <alternativeName>
            <fullName evidence="10">Ornithine transacetylase</fullName>
        </alternativeName>
    </domain>
    <domain>
        <recommendedName>
            <fullName evidence="10">Amino-acid acetyltransferase</fullName>
            <ecNumber evidence="10">2.3.1.1</ecNumber>
        </recommendedName>
        <alternativeName>
            <fullName evidence="10">N-acetylglutamate synthase</fullName>
            <shortName evidence="10">AGS</shortName>
        </alternativeName>
    </domain>
    <component>
        <recommendedName>
            <fullName evidence="10">Arginine biosynthesis bifunctional protein ArgJ alpha chain</fullName>
        </recommendedName>
    </component>
    <component>
        <recommendedName>
            <fullName evidence="10">Arginine biosynthesis bifunctional protein ArgJ beta chain</fullName>
        </recommendedName>
    </component>
</protein>
<feature type="chain" id="PRO_5023501731" description="Arginine biosynthesis bifunctional protein ArgJ beta chain" evidence="10">
    <location>
        <begin position="232"/>
        <end position="464"/>
    </location>
</feature>
<comment type="function">
    <text evidence="10">Catalyzes two activities which are involved in the cyclic version of arginine biosynthesis: the synthesis of acetylglutamate from glutamate and acetyl-CoA, and of ornithine by transacetylation between acetylornithine and glutamate.</text>
</comment>
<keyword evidence="4 10" id="KW-0028">Amino-acid biosynthesis</keyword>
<dbReference type="PANTHER" id="PTHR23100:SF0">
    <property type="entry name" value="ARGININE BIOSYNTHESIS BIFUNCTIONAL PROTEIN ARGJ, MITOCHONDRIAL"/>
    <property type="match status" value="1"/>
</dbReference>
<keyword evidence="9 10" id="KW-0012">Acyltransferase</keyword>
<dbReference type="GO" id="GO:0006592">
    <property type="term" value="P:ornithine biosynthetic process"/>
    <property type="evidence" value="ECO:0007669"/>
    <property type="project" value="TreeGrafter"/>
</dbReference>
<proteinExistence type="inferred from homology"/>
<keyword evidence="5 10" id="KW-0808">Transferase</keyword>
<dbReference type="SUPFAM" id="SSF56266">
    <property type="entry name" value="DmpA/ArgJ-like"/>
    <property type="match status" value="1"/>
</dbReference>
<feature type="binding site" evidence="10">
    <location>
        <position position="319"/>
    </location>
    <ligand>
        <name>substrate</name>
    </ligand>
</feature>
<keyword evidence="6 10" id="KW-0068">Autocatalytic cleavage</keyword>